<dbReference type="Pfam" id="PF08190">
    <property type="entry name" value="PIH1"/>
    <property type="match status" value="1"/>
</dbReference>
<comment type="similarity">
    <text evidence="1">Belongs to the PIH1 family.</text>
</comment>
<feature type="domain" description="PIH1D1/2/3 CS-like" evidence="5">
    <location>
        <begin position="234"/>
        <end position="305"/>
    </location>
</feature>
<evidence type="ECO:0000256" key="3">
    <source>
        <dbReference type="ARBA" id="ARBA00046233"/>
    </source>
</evidence>
<organism evidence="6 7">
    <name type="scientific">Octopus sinensis</name>
    <name type="common">East Asian common octopus</name>
    <dbReference type="NCBI Taxonomy" id="2607531"/>
    <lineage>
        <taxon>Eukaryota</taxon>
        <taxon>Metazoa</taxon>
        <taxon>Spiralia</taxon>
        <taxon>Lophotrochozoa</taxon>
        <taxon>Mollusca</taxon>
        <taxon>Cephalopoda</taxon>
        <taxon>Coleoidea</taxon>
        <taxon>Octopodiformes</taxon>
        <taxon>Octopoda</taxon>
        <taxon>Incirrata</taxon>
        <taxon>Octopodidae</taxon>
        <taxon>Octopus</taxon>
    </lineage>
</organism>
<evidence type="ECO:0000313" key="7">
    <source>
        <dbReference type="RefSeq" id="XP_029649143.1"/>
    </source>
</evidence>
<dbReference type="GO" id="GO:0000492">
    <property type="term" value="P:box C/D snoRNP assembly"/>
    <property type="evidence" value="ECO:0007669"/>
    <property type="project" value="TreeGrafter"/>
</dbReference>
<gene>
    <name evidence="7" type="primary">LOC115222897</name>
</gene>
<evidence type="ECO:0000256" key="2">
    <source>
        <dbReference type="ARBA" id="ARBA00040540"/>
    </source>
</evidence>
<dbReference type="InterPro" id="IPR041442">
    <property type="entry name" value="PIH1D1/2/3_CS-like"/>
</dbReference>
<evidence type="ECO:0000259" key="4">
    <source>
        <dbReference type="Pfam" id="PF08190"/>
    </source>
</evidence>
<evidence type="ECO:0000259" key="5">
    <source>
        <dbReference type="Pfam" id="PF18201"/>
    </source>
</evidence>
<sequence>MSVDSSLLNIESKELDYEKLFLDSLQHEPEPSDLFKPATFLQVTPKPGFCIKVKDEEDKKVFINICQADNVPIPEEISDEKLMELLDSEVPTDYRIPMSLGESHPELDKSGQACTVYDIVINPKFFEKIQKNELFRVFMISISMEGLEEKYKMKLKRKSWVMLKNKKFMGSIAPQNIRNKSKSLICEVSDNVGSESSLQPAAPSTPLIKEISSHAVQHIGEKPLYKLLKDPAQGHPEFMVAEINLPKIKIATSLILNIGEDRLLLETRSDVYLLDIYFPYNIIQENCGAQFNRKTKLLTVTMPVQPENYVTT</sequence>
<dbReference type="PANTHER" id="PTHR22997:SF0">
    <property type="entry name" value="PIH1 DOMAIN-CONTAINING PROTEIN 1"/>
    <property type="match status" value="1"/>
</dbReference>
<dbReference type="GO" id="GO:0006364">
    <property type="term" value="P:rRNA processing"/>
    <property type="evidence" value="ECO:0007669"/>
    <property type="project" value="TreeGrafter"/>
</dbReference>
<dbReference type="GO" id="GO:1990904">
    <property type="term" value="C:ribonucleoprotein complex"/>
    <property type="evidence" value="ECO:0007669"/>
    <property type="project" value="TreeGrafter"/>
</dbReference>
<dbReference type="PANTHER" id="PTHR22997">
    <property type="entry name" value="PIH1 DOMAIN-CONTAINING PROTEIN 1"/>
    <property type="match status" value="1"/>
</dbReference>
<name>A0A6P7TDD9_9MOLL</name>
<dbReference type="Pfam" id="PF18201">
    <property type="entry name" value="PIH1_CS"/>
    <property type="match status" value="1"/>
</dbReference>
<comment type="function">
    <text evidence="3">Involved in the assembly of C/D box small nucleolar ribonucleoprotein (snoRNP) particles. Recruits the SWI/SNF complex to the core promoter of rRNA genes and enhances pre-rRNA transcription. Mediates interaction of TELO2 with the R2TP complex which is necessary for the stability of MTOR and SMG1. Positively regulates the assembly and activity of the mTORC1 complex.</text>
</comment>
<feature type="domain" description="PIH1 N-terminal" evidence="4">
    <location>
        <begin position="41"/>
        <end position="182"/>
    </location>
</feature>
<dbReference type="Proteomes" id="UP000515154">
    <property type="component" value="Linkage group LG21"/>
</dbReference>
<dbReference type="RefSeq" id="XP_029649143.1">
    <property type="nucleotide sequence ID" value="XM_029793283.2"/>
</dbReference>
<dbReference type="InterPro" id="IPR050734">
    <property type="entry name" value="PIH1/Kintoun_subfamily"/>
</dbReference>
<proteinExistence type="inferred from homology"/>
<dbReference type="GO" id="GO:0005737">
    <property type="term" value="C:cytoplasm"/>
    <property type="evidence" value="ECO:0007669"/>
    <property type="project" value="TreeGrafter"/>
</dbReference>
<accession>A0A6P7TDD9</accession>
<evidence type="ECO:0000256" key="1">
    <source>
        <dbReference type="ARBA" id="ARBA00008511"/>
    </source>
</evidence>
<dbReference type="GO" id="GO:0097255">
    <property type="term" value="C:R2TP complex"/>
    <property type="evidence" value="ECO:0007669"/>
    <property type="project" value="TreeGrafter"/>
</dbReference>
<reference evidence="7" key="1">
    <citation type="submission" date="2025-08" db="UniProtKB">
        <authorList>
            <consortium name="RefSeq"/>
        </authorList>
    </citation>
    <scope>IDENTIFICATION</scope>
</reference>
<dbReference type="AlphaFoldDB" id="A0A6P7TDD9"/>
<dbReference type="KEGG" id="osn:115222897"/>
<keyword evidence="6" id="KW-1185">Reference proteome</keyword>
<protein>
    <recommendedName>
        <fullName evidence="2">PIH1 domain-containing protein 1</fullName>
    </recommendedName>
</protein>
<dbReference type="InterPro" id="IPR012981">
    <property type="entry name" value="PIH1_N"/>
</dbReference>
<evidence type="ECO:0000313" key="6">
    <source>
        <dbReference type="Proteomes" id="UP000515154"/>
    </source>
</evidence>